<dbReference type="InterPro" id="IPR025491">
    <property type="entry name" value="DUF4382"/>
</dbReference>
<dbReference type="PROSITE" id="PS51257">
    <property type="entry name" value="PROKAR_LIPOPROTEIN"/>
    <property type="match status" value="1"/>
</dbReference>
<dbReference type="EMBL" id="WKKH01000032">
    <property type="protein sequence ID" value="MRX77834.1"/>
    <property type="molecule type" value="Genomic_DNA"/>
</dbReference>
<keyword evidence="4" id="KW-1185">Reference proteome</keyword>
<dbReference type="AlphaFoldDB" id="A0A7K0G396"/>
<comment type="caution">
    <text evidence="3">The sequence shown here is derived from an EMBL/GenBank/DDBJ whole genome shotgun (WGS) entry which is preliminary data.</text>
</comment>
<dbReference type="Proteomes" id="UP000487757">
    <property type="component" value="Unassembled WGS sequence"/>
</dbReference>
<evidence type="ECO:0000256" key="1">
    <source>
        <dbReference type="SAM" id="SignalP"/>
    </source>
</evidence>
<organism evidence="3 4">
    <name type="scientific">Pedobacter petrophilus</name>
    <dbReference type="NCBI Taxonomy" id="1908241"/>
    <lineage>
        <taxon>Bacteria</taxon>
        <taxon>Pseudomonadati</taxon>
        <taxon>Bacteroidota</taxon>
        <taxon>Sphingobacteriia</taxon>
        <taxon>Sphingobacteriales</taxon>
        <taxon>Sphingobacteriaceae</taxon>
        <taxon>Pedobacter</taxon>
    </lineage>
</organism>
<dbReference type="RefSeq" id="WP_154282247.1">
    <property type="nucleotide sequence ID" value="NZ_JBHUJQ010000001.1"/>
</dbReference>
<protein>
    <submittedName>
        <fullName evidence="3">DUF4382 domain-containing protein</fullName>
    </submittedName>
</protein>
<evidence type="ECO:0000259" key="2">
    <source>
        <dbReference type="Pfam" id="PF14321"/>
    </source>
</evidence>
<accession>A0A7K0G396</accession>
<dbReference type="Pfam" id="PF14321">
    <property type="entry name" value="DUF4382"/>
    <property type="match status" value="1"/>
</dbReference>
<gene>
    <name evidence="3" type="ORF">GJU39_17260</name>
</gene>
<name>A0A7K0G396_9SPHI</name>
<proteinExistence type="predicted"/>
<reference evidence="3 4" key="1">
    <citation type="submission" date="2019-11" db="EMBL/GenBank/DDBJ databases">
        <title>Pedobacter petrophilus genome.</title>
        <authorList>
            <person name="Feldbauer M.J."/>
            <person name="Newman J.D."/>
        </authorList>
    </citation>
    <scope>NUCLEOTIDE SEQUENCE [LARGE SCALE GENOMIC DNA]</scope>
    <source>
        <strain evidence="3 4">LMG 29686</strain>
    </source>
</reference>
<sequence length="267" mass="27592">MKTKFAHILLISAGLLITAGVAGCKKDADSSTEGSTKINIKMTDAPGSFDKINLSVKEIVLVSGDKPYTFAVNTGIFNILNFRIGTANPDILVASGDMPSGDITEIRLVLNDNGNTIVVNGIEQELKTPSAQSSGWKVKLTANPNLVAGVAYTLLLDFDAAKSIVSAGNGKYLLKPVVRGLTAATSGVISGTVLPLASHPEVLVIAGTDTIGTVADPLSGKFTVGGLAAGSYRVKFTPLAGYRDSTISAVNVSLGQNTAMGVITLRQ</sequence>
<evidence type="ECO:0000313" key="4">
    <source>
        <dbReference type="Proteomes" id="UP000487757"/>
    </source>
</evidence>
<feature type="signal peptide" evidence="1">
    <location>
        <begin position="1"/>
        <end position="22"/>
    </location>
</feature>
<keyword evidence="1" id="KW-0732">Signal</keyword>
<feature type="chain" id="PRO_5029737906" evidence="1">
    <location>
        <begin position="23"/>
        <end position="267"/>
    </location>
</feature>
<dbReference type="OrthoDB" id="2111471at2"/>
<evidence type="ECO:0000313" key="3">
    <source>
        <dbReference type="EMBL" id="MRX77834.1"/>
    </source>
</evidence>
<feature type="domain" description="DUF4382" evidence="2">
    <location>
        <begin position="36"/>
        <end position="176"/>
    </location>
</feature>
<dbReference type="Gene3D" id="2.60.40.1120">
    <property type="entry name" value="Carboxypeptidase-like, regulatory domain"/>
    <property type="match status" value="1"/>
</dbReference>